<accession>A0A803K5Q8</accession>
<feature type="domain" description="Protein kinase" evidence="9">
    <location>
        <begin position="359"/>
        <end position="617"/>
    </location>
</feature>
<keyword evidence="3" id="KW-0808">Transferase</keyword>
<dbReference type="InParanoid" id="A0A803K5Q8"/>
<dbReference type="PROSITE" id="PS00108">
    <property type="entry name" value="PROTEIN_KINASE_ST"/>
    <property type="match status" value="1"/>
</dbReference>
<evidence type="ECO:0000256" key="7">
    <source>
        <dbReference type="PROSITE-ProRule" id="PRU10141"/>
    </source>
</evidence>
<organism evidence="11">
    <name type="scientific">Xenopus tropicalis</name>
    <name type="common">Western clawed frog</name>
    <name type="synonym">Silurana tropicalis</name>
    <dbReference type="NCBI Taxonomy" id="8364"/>
    <lineage>
        <taxon>Eukaryota</taxon>
        <taxon>Metazoa</taxon>
        <taxon>Chordata</taxon>
        <taxon>Craniata</taxon>
        <taxon>Vertebrata</taxon>
        <taxon>Euteleostomi</taxon>
        <taxon>Amphibia</taxon>
        <taxon>Batrachia</taxon>
        <taxon>Anura</taxon>
        <taxon>Pipoidea</taxon>
        <taxon>Pipidae</taxon>
        <taxon>Xenopodinae</taxon>
        <taxon>Xenopus</taxon>
        <taxon>Silurana</taxon>
    </lineage>
</organism>
<dbReference type="GeneTree" id="ENSGT00940000154339"/>
<feature type="domain" description="AGC-kinase C-terminal" evidence="10">
    <location>
        <begin position="618"/>
        <end position="684"/>
    </location>
</feature>
<keyword evidence="1" id="KW-0723">Serine/threonine-protein kinase</keyword>
<dbReference type="FunFam" id="3.30.200.20:FF:000474">
    <property type="entry name" value="Serine/threonine-protein kinase N2-like"/>
    <property type="match status" value="1"/>
</dbReference>
<dbReference type="Gene3D" id="1.10.510.10">
    <property type="entry name" value="Transferase(Phosphotransferase) domain 1"/>
    <property type="match status" value="1"/>
</dbReference>
<feature type="binding site" evidence="7">
    <location>
        <position position="388"/>
    </location>
    <ligand>
        <name>ATP</name>
        <dbReference type="ChEBI" id="CHEBI:30616"/>
    </ligand>
</feature>
<dbReference type="InterPro" id="IPR000719">
    <property type="entry name" value="Prot_kinase_dom"/>
</dbReference>
<evidence type="ECO:0000256" key="4">
    <source>
        <dbReference type="ARBA" id="ARBA00022741"/>
    </source>
</evidence>
<evidence type="ECO:0000256" key="5">
    <source>
        <dbReference type="ARBA" id="ARBA00022777"/>
    </source>
</evidence>
<dbReference type="GO" id="GO:0004674">
    <property type="term" value="F:protein serine/threonine kinase activity"/>
    <property type="evidence" value="ECO:0007669"/>
    <property type="project" value="UniProtKB-KW"/>
</dbReference>
<evidence type="ECO:0000259" key="10">
    <source>
        <dbReference type="PROSITE" id="PS51285"/>
    </source>
</evidence>
<reference evidence="11" key="1">
    <citation type="journal article" date="2010" name="Science">
        <title>The genome of the Western clawed frog Xenopus tropicalis.</title>
        <authorList>
            <person name="Hellsten U."/>
            <person name="Harland R.M."/>
            <person name="Gilchrist M.J."/>
            <person name="Hendrix D."/>
            <person name="Jurka J."/>
            <person name="Kapitonov V."/>
            <person name="Ovcharenko I."/>
            <person name="Putnam N.H."/>
            <person name="Shu S."/>
            <person name="Taher L."/>
            <person name="Blitz I.L."/>
            <person name="Blumberg B."/>
            <person name="Dichmann D.S."/>
            <person name="Dubchak I."/>
            <person name="Amaya E."/>
            <person name="Detter J.C."/>
            <person name="Fletcher R."/>
            <person name="Gerhard D.S."/>
            <person name="Goodstein D."/>
            <person name="Graves T."/>
            <person name="Grigoriev I.V."/>
            <person name="Grimwood J."/>
            <person name="Kawashima T."/>
            <person name="Lindquist E."/>
            <person name="Lucas S.M."/>
            <person name="Mead P.E."/>
            <person name="Mitros T."/>
            <person name="Ogino H."/>
            <person name="Ohta Y."/>
            <person name="Poliakov A.V."/>
            <person name="Pollet N."/>
            <person name="Robert J."/>
            <person name="Salamov A."/>
            <person name="Sater A.K."/>
            <person name="Schmutz J."/>
            <person name="Terry A."/>
            <person name="Vize P.D."/>
            <person name="Warren W.C."/>
            <person name="Wells D."/>
            <person name="Wills A."/>
            <person name="Wilson R.K."/>
            <person name="Zimmerman L.B."/>
            <person name="Zorn A.M."/>
            <person name="Grainger R."/>
            <person name="Grammer T."/>
            <person name="Khokha M.K."/>
            <person name="Richardson P.M."/>
            <person name="Rokhsar D.S."/>
        </authorList>
    </citation>
    <scope>NUCLEOTIDE SEQUENCE [LARGE SCALE GENOMIC DNA]</scope>
    <source>
        <strain evidence="11">Nigerian</strain>
    </source>
</reference>
<keyword evidence="5" id="KW-0418">Kinase</keyword>
<name>A0A803K5Q8_XENTR</name>
<evidence type="ECO:0008006" key="12">
    <source>
        <dbReference type="Google" id="ProtNLM"/>
    </source>
</evidence>
<dbReference type="Gene3D" id="3.30.200.20">
    <property type="entry name" value="Phosphorylase Kinase, domain 1"/>
    <property type="match status" value="1"/>
</dbReference>
<keyword evidence="8" id="KW-0175">Coiled coil</keyword>
<evidence type="ECO:0000256" key="3">
    <source>
        <dbReference type="ARBA" id="ARBA00022679"/>
    </source>
</evidence>
<evidence type="ECO:0000256" key="6">
    <source>
        <dbReference type="ARBA" id="ARBA00022840"/>
    </source>
</evidence>
<dbReference type="SUPFAM" id="SSF56112">
    <property type="entry name" value="Protein kinase-like (PK-like)"/>
    <property type="match status" value="1"/>
</dbReference>
<dbReference type="SMART" id="SM00220">
    <property type="entry name" value="S_TKc"/>
    <property type="match status" value="1"/>
</dbReference>
<dbReference type="PROSITE" id="PS51285">
    <property type="entry name" value="AGC_KINASE_CTER"/>
    <property type="match status" value="1"/>
</dbReference>
<sequence length="684" mass="79065">MFSRIGKKLRNIFRCNPKDVTERLSQLTVTEQVEPEPVVRGILPQGKNDSSCSDIKATPTFQRTMKGKEAVQKQAQEEAEGYARQRDIRMAMKERMKERLNEEFLEEAVQFTVQQIQRLIENEKCRIRQEEAREKAKKELKKRKFRNVLLRIKEIVGQTEREVEVERQKKQRLREIEEWKHLQREAQEEANKEIANRKLRNELLLEMLLKKKEEEKPMEDLSVVEEEEKKESFVAVMEAQSPEEITPAGEAPMLPDPETSAEKLRDSLPAENAVIEKPEAAIEARAAVRRKEFEKSQRKRAARIRKAPLRKKPSFYDIPDSVKRRTRFYQIVEQIDGTLDPNGLERRLVEKATPTIDDFQLQSYLGEGSFGKVYRAQHRSSGKVLAIKAIEMHEINEREIFHCVTLEQRILRLIDEEQCLFLVGLLGSFQTQNHICLALEYAEGGDLASYVATGGLPLDRVRFYSACMVLGIQFLHQHNIAHRDIKINNVLLYEDGYVKITDFGLCKEGMAADSTATSPRGTFFYMAPEIFKGRYTRSVDWWALGVTIYKLLTGTVPFYADTDLDYFMLIKRQEPKYPDDLTEDTRDILVNLLKKDPEQRLGAGEHGAEDVRKSPFFEGLDWEALEKKEIEPPFIPRGRAHGQPEISLKLKAQVEANVCEEAEWALVELNYPLSSASETEEEES</sequence>
<dbReference type="Pfam" id="PF00069">
    <property type="entry name" value="Pkinase"/>
    <property type="match status" value="1"/>
</dbReference>
<dbReference type="AlphaFoldDB" id="A0A803K5Q8"/>
<reference evidence="11" key="2">
    <citation type="submission" date="2021-03" db="UniProtKB">
        <authorList>
            <consortium name="Ensembl"/>
        </authorList>
    </citation>
    <scope>IDENTIFICATION</scope>
</reference>
<proteinExistence type="predicted"/>
<dbReference type="InterPro" id="IPR011009">
    <property type="entry name" value="Kinase-like_dom_sf"/>
</dbReference>
<keyword evidence="2" id="KW-0597">Phosphoprotein</keyword>
<keyword evidence="4 7" id="KW-0547">Nucleotide-binding</keyword>
<dbReference type="Ensembl" id="ENSXETT00000115119">
    <property type="protein sequence ID" value="ENSXETP00000115698"/>
    <property type="gene ID" value="ENSXETG00000042813"/>
</dbReference>
<protein>
    <recommendedName>
        <fullName evidence="12">Protein kinase domain-containing protein</fullName>
    </recommendedName>
</protein>
<dbReference type="InterPro" id="IPR000961">
    <property type="entry name" value="AGC-kinase_C"/>
</dbReference>
<dbReference type="PANTHER" id="PTHR24351">
    <property type="entry name" value="RIBOSOMAL PROTEIN S6 KINASE"/>
    <property type="match status" value="1"/>
</dbReference>
<evidence type="ECO:0000256" key="1">
    <source>
        <dbReference type="ARBA" id="ARBA00022527"/>
    </source>
</evidence>
<dbReference type="FunFam" id="1.10.510.10:FF:000210">
    <property type="entry name" value="Non-specific serine/threonine protein kinase"/>
    <property type="match status" value="1"/>
</dbReference>
<feature type="coiled-coil region" evidence="8">
    <location>
        <begin position="113"/>
        <end position="202"/>
    </location>
</feature>
<evidence type="ECO:0000259" key="9">
    <source>
        <dbReference type="PROSITE" id="PS50011"/>
    </source>
</evidence>
<keyword evidence="6 7" id="KW-0067">ATP-binding</keyword>
<dbReference type="PROSITE" id="PS00107">
    <property type="entry name" value="PROTEIN_KINASE_ATP"/>
    <property type="match status" value="1"/>
</dbReference>
<evidence type="ECO:0000256" key="8">
    <source>
        <dbReference type="SAM" id="Coils"/>
    </source>
</evidence>
<dbReference type="InterPro" id="IPR017441">
    <property type="entry name" value="Protein_kinase_ATP_BS"/>
</dbReference>
<evidence type="ECO:0000313" key="11">
    <source>
        <dbReference type="Ensembl" id="ENSXETP00000115698"/>
    </source>
</evidence>
<dbReference type="GO" id="GO:0005524">
    <property type="term" value="F:ATP binding"/>
    <property type="evidence" value="ECO:0007669"/>
    <property type="project" value="UniProtKB-UniRule"/>
</dbReference>
<dbReference type="PROSITE" id="PS50011">
    <property type="entry name" value="PROTEIN_KINASE_DOM"/>
    <property type="match status" value="1"/>
</dbReference>
<dbReference type="InterPro" id="IPR008271">
    <property type="entry name" value="Ser/Thr_kinase_AS"/>
</dbReference>
<evidence type="ECO:0000256" key="2">
    <source>
        <dbReference type="ARBA" id="ARBA00022553"/>
    </source>
</evidence>